<gene>
    <name evidence="1" type="ORF">NA56DRAFT_711107</name>
</gene>
<organism evidence="1 2">
    <name type="scientific">Hyaloscypha hepaticicola</name>
    <dbReference type="NCBI Taxonomy" id="2082293"/>
    <lineage>
        <taxon>Eukaryota</taxon>
        <taxon>Fungi</taxon>
        <taxon>Dikarya</taxon>
        <taxon>Ascomycota</taxon>
        <taxon>Pezizomycotina</taxon>
        <taxon>Leotiomycetes</taxon>
        <taxon>Helotiales</taxon>
        <taxon>Hyaloscyphaceae</taxon>
        <taxon>Hyaloscypha</taxon>
    </lineage>
</organism>
<sequence length="171" mass="19549">MHGSHKSAAWKTEERPYHTQRLCRGVKSCPAEKTHGRSCSRDTSWSPGSVDVPMQQQMFAVAWVHLLTLGTKFAEEKNICYAVTFGPFHCGRDYKQKDAWNVHDAMWLPCGSHLNTQFHFLLHLLALAVGRHLSTWLYDSEAVLGSTNQIDQMSYLLHRLLPLTHQRSVPH</sequence>
<evidence type="ECO:0000313" key="1">
    <source>
        <dbReference type="EMBL" id="PMD14288.1"/>
    </source>
</evidence>
<evidence type="ECO:0000313" key="2">
    <source>
        <dbReference type="Proteomes" id="UP000235672"/>
    </source>
</evidence>
<accession>A0A2J6PJR4</accession>
<dbReference type="EMBL" id="KZ613523">
    <property type="protein sequence ID" value="PMD14288.1"/>
    <property type="molecule type" value="Genomic_DNA"/>
</dbReference>
<proteinExistence type="predicted"/>
<reference evidence="1 2" key="1">
    <citation type="submission" date="2016-05" db="EMBL/GenBank/DDBJ databases">
        <title>A degradative enzymes factory behind the ericoid mycorrhizal symbiosis.</title>
        <authorList>
            <consortium name="DOE Joint Genome Institute"/>
            <person name="Martino E."/>
            <person name="Morin E."/>
            <person name="Grelet G."/>
            <person name="Kuo A."/>
            <person name="Kohler A."/>
            <person name="Daghino S."/>
            <person name="Barry K."/>
            <person name="Choi C."/>
            <person name="Cichocki N."/>
            <person name="Clum A."/>
            <person name="Copeland A."/>
            <person name="Hainaut M."/>
            <person name="Haridas S."/>
            <person name="Labutti K."/>
            <person name="Lindquist E."/>
            <person name="Lipzen A."/>
            <person name="Khouja H.-R."/>
            <person name="Murat C."/>
            <person name="Ohm R."/>
            <person name="Olson A."/>
            <person name="Spatafora J."/>
            <person name="Veneault-Fourrey C."/>
            <person name="Henrissat B."/>
            <person name="Grigoriev I."/>
            <person name="Martin F."/>
            <person name="Perotto S."/>
        </authorList>
    </citation>
    <scope>NUCLEOTIDE SEQUENCE [LARGE SCALE GENOMIC DNA]</scope>
    <source>
        <strain evidence="1 2">UAMH 7357</strain>
    </source>
</reference>
<name>A0A2J6PJR4_9HELO</name>
<dbReference type="AlphaFoldDB" id="A0A2J6PJR4"/>
<keyword evidence="2" id="KW-1185">Reference proteome</keyword>
<protein>
    <submittedName>
        <fullName evidence="1">Uncharacterized protein</fullName>
    </submittedName>
</protein>
<dbReference type="Proteomes" id="UP000235672">
    <property type="component" value="Unassembled WGS sequence"/>
</dbReference>